<dbReference type="InterPro" id="IPR025558">
    <property type="entry name" value="DUF4283"/>
</dbReference>
<reference evidence="2" key="1">
    <citation type="submission" date="2019-05" db="EMBL/GenBank/DDBJ databases">
        <title>The de novo reference genome and transcriptome assemblies of the wild tomato species Solanum chilense.</title>
        <authorList>
            <person name="Stam R."/>
            <person name="Nosenko T."/>
            <person name="Hoerger A.C."/>
            <person name="Stephan W."/>
            <person name="Seidel M.A."/>
            <person name="Kuhn J.M.M."/>
            <person name="Haberer G."/>
            <person name="Tellier A."/>
        </authorList>
    </citation>
    <scope>NUCLEOTIDE SEQUENCE</scope>
    <source>
        <tissue evidence="2">Mature leaves</tissue>
    </source>
</reference>
<proteinExistence type="predicted"/>
<accession>A0A6N2AHD8</accession>
<name>A0A6N2AHD8_SOLCI</name>
<dbReference type="PANTHER" id="PTHR34427:SF10">
    <property type="entry name" value="DUF4283 DOMAIN-CONTAINING PROTEIN"/>
    <property type="match status" value="1"/>
</dbReference>
<dbReference type="Pfam" id="PF14111">
    <property type="entry name" value="DUF4283"/>
    <property type="match status" value="1"/>
</dbReference>
<sequence length="236" mass="27668">MDIARKLSVFINTKVQRIVYTTHRETEEGLSYADTVRSNKWTRRDFNDAKIQQKGNLLVIADVIPKSQYDSLANSVVGTSPEELPDITLSEIRRWVGSTWRHHHGINIYDLGNNRFLFKFSNRTVAEHVVRGQWFWKTHKLNLQWWSPTSNSIHEKSEQTWIRVVGLPLQLWSQKVFQEMGNFCGGWIRTEEETELRNHLKWARLKVRGDGDSVPNSVQLVHEGLTFKVQIWVEML</sequence>
<protein>
    <recommendedName>
        <fullName evidence="1">DUF4283 domain-containing protein</fullName>
    </recommendedName>
</protein>
<comment type="caution">
    <text evidence="2">The sequence shown here is derived from an EMBL/GenBank/DDBJ whole genome shotgun (WGS) entry which is preliminary data.</text>
</comment>
<evidence type="ECO:0000313" key="2">
    <source>
        <dbReference type="EMBL" id="TMW80531.1"/>
    </source>
</evidence>
<gene>
    <name evidence="2" type="ORF">EJD97_018727</name>
</gene>
<organism evidence="2">
    <name type="scientific">Solanum chilense</name>
    <name type="common">Tomato</name>
    <name type="synonym">Lycopersicon chilense</name>
    <dbReference type="NCBI Taxonomy" id="4083"/>
    <lineage>
        <taxon>Eukaryota</taxon>
        <taxon>Viridiplantae</taxon>
        <taxon>Streptophyta</taxon>
        <taxon>Embryophyta</taxon>
        <taxon>Tracheophyta</taxon>
        <taxon>Spermatophyta</taxon>
        <taxon>Magnoliopsida</taxon>
        <taxon>eudicotyledons</taxon>
        <taxon>Gunneridae</taxon>
        <taxon>Pentapetalae</taxon>
        <taxon>asterids</taxon>
        <taxon>lamiids</taxon>
        <taxon>Solanales</taxon>
        <taxon>Solanaceae</taxon>
        <taxon>Solanoideae</taxon>
        <taxon>Solaneae</taxon>
        <taxon>Solanum</taxon>
        <taxon>Solanum subgen. Lycopersicon</taxon>
    </lineage>
</organism>
<feature type="domain" description="DUF4283" evidence="1">
    <location>
        <begin position="70"/>
        <end position="151"/>
    </location>
</feature>
<dbReference type="PANTHER" id="PTHR34427">
    <property type="entry name" value="DUF4283 DOMAIN PROTEIN"/>
    <property type="match status" value="1"/>
</dbReference>
<evidence type="ECO:0000259" key="1">
    <source>
        <dbReference type="Pfam" id="PF14111"/>
    </source>
</evidence>
<dbReference type="AlphaFoldDB" id="A0A6N2AHD8"/>
<dbReference type="EMBL" id="RXGB01051816">
    <property type="protein sequence ID" value="TMW80531.1"/>
    <property type="molecule type" value="Genomic_DNA"/>
</dbReference>